<evidence type="ECO:0000313" key="3">
    <source>
        <dbReference type="EMBL" id="THG33448.1"/>
    </source>
</evidence>
<keyword evidence="2" id="KW-0812">Transmembrane</keyword>
<proteinExistence type="predicted"/>
<dbReference type="AlphaFoldDB" id="A0A4S4FT03"/>
<keyword evidence="2" id="KW-1133">Transmembrane helix</keyword>
<dbReference type="Proteomes" id="UP000309133">
    <property type="component" value="Unassembled WGS sequence"/>
</dbReference>
<dbReference type="RefSeq" id="WP_136426230.1">
    <property type="nucleotide sequence ID" value="NZ_SSSM01000001.1"/>
</dbReference>
<sequence length="187" mass="21318">MPKQSNTPPPAPAEPVIGKGVRTPTRREREAANKRPLVPTDRKEARRQSRSQLAVERDKARIGMANGDERYLMTRDKGPTRRFVRDYVDARTGIGEAFMPVLLIFIVMTAIPSKEVQFYGIFVVYAFLILVIIDSLILAVTVRRKVREKFGADVSVKGLGLYAAMRSVYFRRLRTPKPQVKRREFPS</sequence>
<dbReference type="OrthoDB" id="5194448at2"/>
<feature type="region of interest" description="Disordered" evidence="1">
    <location>
        <begin position="1"/>
        <end position="53"/>
    </location>
</feature>
<dbReference type="InterPro" id="IPR021403">
    <property type="entry name" value="DUF3043"/>
</dbReference>
<feature type="transmembrane region" description="Helical" evidence="2">
    <location>
        <begin position="118"/>
        <end position="140"/>
    </location>
</feature>
<name>A0A4S4FT03_9MICO</name>
<reference evidence="3 4" key="1">
    <citation type="submission" date="2019-04" db="EMBL/GenBank/DDBJ databases">
        <authorList>
            <person name="Jiang L."/>
        </authorList>
    </citation>
    <scope>NUCLEOTIDE SEQUENCE [LARGE SCALE GENOMIC DNA]</scope>
    <source>
        <strain evidence="3 4">YIM 131853</strain>
    </source>
</reference>
<organism evidence="3 4">
    <name type="scientific">Naasia lichenicola</name>
    <dbReference type="NCBI Taxonomy" id="2565933"/>
    <lineage>
        <taxon>Bacteria</taxon>
        <taxon>Bacillati</taxon>
        <taxon>Actinomycetota</taxon>
        <taxon>Actinomycetes</taxon>
        <taxon>Micrococcales</taxon>
        <taxon>Microbacteriaceae</taxon>
        <taxon>Naasia</taxon>
    </lineage>
</organism>
<evidence type="ECO:0000256" key="1">
    <source>
        <dbReference type="SAM" id="MobiDB-lite"/>
    </source>
</evidence>
<evidence type="ECO:0000313" key="4">
    <source>
        <dbReference type="Proteomes" id="UP000309133"/>
    </source>
</evidence>
<protein>
    <submittedName>
        <fullName evidence="3">DUF3043 domain-containing protein</fullName>
    </submittedName>
</protein>
<feature type="transmembrane region" description="Helical" evidence="2">
    <location>
        <begin position="92"/>
        <end position="112"/>
    </location>
</feature>
<gene>
    <name evidence="3" type="ORF">E6C64_03670</name>
</gene>
<accession>A0A4S4FT03</accession>
<keyword evidence="4" id="KW-1185">Reference proteome</keyword>
<comment type="caution">
    <text evidence="3">The sequence shown here is derived from an EMBL/GenBank/DDBJ whole genome shotgun (WGS) entry which is preliminary data.</text>
</comment>
<keyword evidence="2" id="KW-0472">Membrane</keyword>
<evidence type="ECO:0000256" key="2">
    <source>
        <dbReference type="SAM" id="Phobius"/>
    </source>
</evidence>
<dbReference type="EMBL" id="SSSM01000001">
    <property type="protein sequence ID" value="THG33448.1"/>
    <property type="molecule type" value="Genomic_DNA"/>
</dbReference>
<dbReference type="Pfam" id="PF11241">
    <property type="entry name" value="DUF3043"/>
    <property type="match status" value="1"/>
</dbReference>